<accession>A0A1M7MC85</accession>
<keyword evidence="6 7" id="KW-0472">Membrane</keyword>
<evidence type="ECO:0000256" key="5">
    <source>
        <dbReference type="ARBA" id="ARBA00022989"/>
    </source>
</evidence>
<feature type="transmembrane region" description="Helical" evidence="7">
    <location>
        <begin position="82"/>
        <end position="99"/>
    </location>
</feature>
<feature type="transmembrane region" description="Helical" evidence="7">
    <location>
        <begin position="179"/>
        <end position="198"/>
    </location>
</feature>
<comment type="subcellular location">
    <subcellularLocation>
        <location evidence="1">Cell membrane</location>
        <topology evidence="1">Multi-pass membrane protein</topology>
    </subcellularLocation>
</comment>
<comment type="similarity">
    <text evidence="2">Belongs to the acyltransferase 3 family.</text>
</comment>
<reference evidence="9 10" key="1">
    <citation type="submission" date="2016-11" db="EMBL/GenBank/DDBJ databases">
        <authorList>
            <person name="Jaros S."/>
            <person name="Januszkiewicz K."/>
            <person name="Wedrychowicz H."/>
        </authorList>
    </citation>
    <scope>NUCLEOTIDE SEQUENCE [LARGE SCALE GENOMIC DNA]</scope>
    <source>
        <strain evidence="9 10">DSM 22153</strain>
    </source>
</reference>
<proteinExistence type="inferred from homology"/>
<evidence type="ECO:0000256" key="1">
    <source>
        <dbReference type="ARBA" id="ARBA00004651"/>
    </source>
</evidence>
<feature type="domain" description="Acyltransferase 3" evidence="8">
    <location>
        <begin position="11"/>
        <end position="314"/>
    </location>
</feature>
<dbReference type="GO" id="GO:0009246">
    <property type="term" value="P:enterobacterial common antigen biosynthetic process"/>
    <property type="evidence" value="ECO:0007669"/>
    <property type="project" value="TreeGrafter"/>
</dbReference>
<keyword evidence="3" id="KW-1003">Cell membrane</keyword>
<keyword evidence="5 7" id="KW-1133">Transmembrane helix</keyword>
<feature type="transmembrane region" description="Helical" evidence="7">
    <location>
        <begin position="119"/>
        <end position="140"/>
    </location>
</feature>
<organism evidence="9 10">
    <name type="scientific">Roseibium suaedae</name>
    <dbReference type="NCBI Taxonomy" id="735517"/>
    <lineage>
        <taxon>Bacteria</taxon>
        <taxon>Pseudomonadati</taxon>
        <taxon>Pseudomonadota</taxon>
        <taxon>Alphaproteobacteria</taxon>
        <taxon>Hyphomicrobiales</taxon>
        <taxon>Stappiaceae</taxon>
        <taxon>Roseibium</taxon>
    </lineage>
</organism>
<dbReference type="STRING" id="735517.SAMN05444272_3348"/>
<keyword evidence="10" id="KW-1185">Reference proteome</keyword>
<keyword evidence="4 7" id="KW-0812">Transmembrane</keyword>
<dbReference type="OrthoDB" id="9814956at2"/>
<dbReference type="EMBL" id="FRBW01000004">
    <property type="protein sequence ID" value="SHM88420.1"/>
    <property type="molecule type" value="Genomic_DNA"/>
</dbReference>
<evidence type="ECO:0000256" key="3">
    <source>
        <dbReference type="ARBA" id="ARBA00022475"/>
    </source>
</evidence>
<feature type="transmembrane region" description="Helical" evidence="7">
    <location>
        <begin position="263"/>
        <end position="284"/>
    </location>
</feature>
<evidence type="ECO:0000256" key="2">
    <source>
        <dbReference type="ARBA" id="ARBA00007400"/>
    </source>
</evidence>
<feature type="transmembrane region" description="Helical" evidence="7">
    <location>
        <begin position="12"/>
        <end position="33"/>
    </location>
</feature>
<feature type="transmembrane region" description="Helical" evidence="7">
    <location>
        <begin position="296"/>
        <end position="315"/>
    </location>
</feature>
<dbReference type="AlphaFoldDB" id="A0A1M7MC85"/>
<protein>
    <submittedName>
        <fullName evidence="9">Uncharacterized membrane protein YcfT</fullName>
    </submittedName>
</protein>
<sequence>MTGAKTAQRVDWVDTAKGICIVFVVMMHSVLGVEDAAGQTGWMHPVVAFAKPFRMPDFFMISGLFLSAVIQRDWRLYLDRKVVHFAYFYGLWVTLQFAIKAPSFAADIGWNGVLQEYLWSFIQPFGTLWFIYLLPVFFVTTKLLHSARAPHWAVLGVAALLQIAPIQTGSLIIDEFAERFVYFYAGYVFAPQIFRFAAWARQRMTMSLCLFALWALVNGGFVFAGLADLPVLSLALGAIGAVAVILASTLLQQAWSGNFLRTLGQHSLVVYLAFFLPMAVSRIILLKLGLFDIGTISLLVTVCGVACPMILYWLINRTGYGWFLFRRPAWAHLQPAPQSHPASISTGSAGE</sequence>
<dbReference type="InterPro" id="IPR002656">
    <property type="entry name" value="Acyl_transf_3_dom"/>
</dbReference>
<evidence type="ECO:0000256" key="6">
    <source>
        <dbReference type="ARBA" id="ARBA00023136"/>
    </source>
</evidence>
<feature type="transmembrane region" description="Helical" evidence="7">
    <location>
        <begin position="53"/>
        <end position="70"/>
    </location>
</feature>
<evidence type="ECO:0000256" key="4">
    <source>
        <dbReference type="ARBA" id="ARBA00022692"/>
    </source>
</evidence>
<evidence type="ECO:0000256" key="7">
    <source>
        <dbReference type="SAM" id="Phobius"/>
    </source>
</evidence>
<gene>
    <name evidence="9" type="ORF">SAMN05444272_3348</name>
</gene>
<dbReference type="RefSeq" id="WP_073014489.1">
    <property type="nucleotide sequence ID" value="NZ_FRBW01000004.1"/>
</dbReference>
<evidence type="ECO:0000313" key="9">
    <source>
        <dbReference type="EMBL" id="SHM88420.1"/>
    </source>
</evidence>
<feature type="transmembrane region" description="Helical" evidence="7">
    <location>
        <begin position="232"/>
        <end position="251"/>
    </location>
</feature>
<evidence type="ECO:0000313" key="10">
    <source>
        <dbReference type="Proteomes" id="UP000186002"/>
    </source>
</evidence>
<dbReference type="Proteomes" id="UP000186002">
    <property type="component" value="Unassembled WGS sequence"/>
</dbReference>
<dbReference type="Pfam" id="PF01757">
    <property type="entry name" value="Acyl_transf_3"/>
    <property type="match status" value="1"/>
</dbReference>
<dbReference type="GO" id="GO:0016413">
    <property type="term" value="F:O-acetyltransferase activity"/>
    <property type="evidence" value="ECO:0007669"/>
    <property type="project" value="TreeGrafter"/>
</dbReference>
<name>A0A1M7MC85_9HYPH</name>
<dbReference type="PANTHER" id="PTHR40074">
    <property type="entry name" value="O-ACETYLTRANSFERASE WECH"/>
    <property type="match status" value="1"/>
</dbReference>
<evidence type="ECO:0000259" key="8">
    <source>
        <dbReference type="Pfam" id="PF01757"/>
    </source>
</evidence>
<feature type="transmembrane region" description="Helical" evidence="7">
    <location>
        <begin position="205"/>
        <end position="226"/>
    </location>
</feature>
<dbReference type="PANTHER" id="PTHR40074:SF4">
    <property type="entry name" value="INNER MEMBRANE PROTEIN YCFT"/>
    <property type="match status" value="1"/>
</dbReference>
<dbReference type="GO" id="GO:0005886">
    <property type="term" value="C:plasma membrane"/>
    <property type="evidence" value="ECO:0007669"/>
    <property type="project" value="UniProtKB-SubCell"/>
</dbReference>